<dbReference type="GO" id="GO:0016020">
    <property type="term" value="C:membrane"/>
    <property type="evidence" value="ECO:0007669"/>
    <property type="project" value="UniProtKB-SubCell"/>
</dbReference>
<dbReference type="InterPro" id="IPR018097">
    <property type="entry name" value="EGF_Ca-bd_CS"/>
</dbReference>
<evidence type="ECO:0000313" key="15">
    <source>
        <dbReference type="EMBL" id="KAF6034695.1"/>
    </source>
</evidence>
<dbReference type="PANTHER" id="PTHR14789">
    <property type="entry name" value="CHONDROLECTIN VARIANT CHODLFDELTAE"/>
    <property type="match status" value="1"/>
</dbReference>
<dbReference type="GO" id="GO:0006897">
    <property type="term" value="P:endocytosis"/>
    <property type="evidence" value="ECO:0007669"/>
    <property type="project" value="UniProtKB-KW"/>
</dbReference>
<evidence type="ECO:0000256" key="9">
    <source>
        <dbReference type="ARBA" id="ARBA00023136"/>
    </source>
</evidence>
<keyword evidence="2" id="KW-0245">EGF-like domain</keyword>
<comment type="subcellular location">
    <subcellularLocation>
        <location evidence="1">Membrane</location>
        <topology evidence="1">Single-pass type I membrane protein</topology>
    </subcellularLocation>
</comment>
<reference evidence="15" key="1">
    <citation type="submission" date="2020-06" db="EMBL/GenBank/DDBJ databases">
        <title>Draft genome of Bugula neritina, a colonial animal packing powerful symbionts and potential medicines.</title>
        <authorList>
            <person name="Rayko M."/>
        </authorList>
    </citation>
    <scope>NUCLEOTIDE SEQUENCE [LARGE SCALE GENOMIC DNA]</scope>
    <source>
        <strain evidence="15">Kwan_BN1</strain>
    </source>
</reference>
<name>A0A7J7K913_BUGNE</name>
<dbReference type="Proteomes" id="UP000593567">
    <property type="component" value="Unassembled WGS sequence"/>
</dbReference>
<dbReference type="PROSITE" id="PS01187">
    <property type="entry name" value="EGF_CA"/>
    <property type="match status" value="1"/>
</dbReference>
<comment type="caution">
    <text evidence="15">The sequence shown here is derived from an EMBL/GenBank/DDBJ whole genome shotgun (WGS) entry which is preliminary data.</text>
</comment>
<keyword evidence="4 13" id="KW-0812">Transmembrane</keyword>
<sequence length="315" mass="34128">MINSYWTTFKITADPCAESNNCDTDNGLCSKVNIAEVCSCVKGYTLNGDGKTCDETDECALGTDACSQICANTDGGYDCSCESGYILDVDGNTSTVPDFKSPVPEITGTVDKEAKVNFLRFSLKAIASTQYTVEKETILFDTLAKAATSECSYISCDFITSSQMKRKKRATVGPLTFYKEYFSRLPGFPKYDENNDLQLGIYVKVPDVGYLSNVNLQTILEDSLSTVESATGFKVISILNPSLTTLFESTTTVGLRPQSSTLEPANKASNKYLLLYIGVGVTINVLVIGVAIAVIVCLISKSKKNRLVHPRTPAP</sequence>
<dbReference type="InterPro" id="IPR000742">
    <property type="entry name" value="EGF"/>
</dbReference>
<evidence type="ECO:0000259" key="14">
    <source>
        <dbReference type="PROSITE" id="PS01186"/>
    </source>
</evidence>
<organism evidence="15 16">
    <name type="scientific">Bugula neritina</name>
    <name type="common">Brown bryozoan</name>
    <name type="synonym">Sertularia neritina</name>
    <dbReference type="NCBI Taxonomy" id="10212"/>
    <lineage>
        <taxon>Eukaryota</taxon>
        <taxon>Metazoa</taxon>
        <taxon>Spiralia</taxon>
        <taxon>Lophotrochozoa</taxon>
        <taxon>Bryozoa</taxon>
        <taxon>Gymnolaemata</taxon>
        <taxon>Cheilostomatida</taxon>
        <taxon>Flustrina</taxon>
        <taxon>Buguloidea</taxon>
        <taxon>Bugulidae</taxon>
        <taxon>Bugula</taxon>
    </lineage>
</organism>
<keyword evidence="3" id="KW-0254">Endocytosis</keyword>
<keyword evidence="6" id="KW-0430">Lectin</keyword>
<evidence type="ECO:0000256" key="7">
    <source>
        <dbReference type="ARBA" id="ARBA00022737"/>
    </source>
</evidence>
<evidence type="ECO:0000256" key="11">
    <source>
        <dbReference type="ARBA" id="ARBA00023170"/>
    </source>
</evidence>
<dbReference type="PANTHER" id="PTHR14789:SF1">
    <property type="entry name" value="CHONDROLECTIN"/>
    <property type="match status" value="1"/>
</dbReference>
<proteinExistence type="predicted"/>
<evidence type="ECO:0000256" key="4">
    <source>
        <dbReference type="ARBA" id="ARBA00022692"/>
    </source>
</evidence>
<dbReference type="GO" id="GO:0030246">
    <property type="term" value="F:carbohydrate binding"/>
    <property type="evidence" value="ECO:0007669"/>
    <property type="project" value="UniProtKB-KW"/>
</dbReference>
<protein>
    <recommendedName>
        <fullName evidence="14">EGF-like domain-containing protein</fullName>
    </recommendedName>
</protein>
<dbReference type="InterPro" id="IPR049883">
    <property type="entry name" value="NOTCH1_EGF-like"/>
</dbReference>
<dbReference type="SUPFAM" id="SSF57184">
    <property type="entry name" value="Growth factor receptor domain"/>
    <property type="match status" value="1"/>
</dbReference>
<dbReference type="EMBL" id="VXIV02001019">
    <property type="protein sequence ID" value="KAF6034695.1"/>
    <property type="molecule type" value="Genomic_DNA"/>
</dbReference>
<dbReference type="GO" id="GO:0005509">
    <property type="term" value="F:calcium ion binding"/>
    <property type="evidence" value="ECO:0007669"/>
    <property type="project" value="InterPro"/>
</dbReference>
<dbReference type="AlphaFoldDB" id="A0A7J7K913"/>
<feature type="domain" description="EGF-like" evidence="14">
    <location>
        <begin position="38"/>
        <end position="53"/>
    </location>
</feature>
<evidence type="ECO:0000256" key="6">
    <source>
        <dbReference type="ARBA" id="ARBA00022734"/>
    </source>
</evidence>
<keyword evidence="10" id="KW-1015">Disulfide bond</keyword>
<dbReference type="GO" id="GO:0050772">
    <property type="term" value="P:positive regulation of axonogenesis"/>
    <property type="evidence" value="ECO:0007669"/>
    <property type="project" value="TreeGrafter"/>
</dbReference>
<dbReference type="OrthoDB" id="6159735at2759"/>
<keyword evidence="7" id="KW-0677">Repeat</keyword>
<dbReference type="PROSITE" id="PS01186">
    <property type="entry name" value="EGF_2"/>
    <property type="match status" value="1"/>
</dbReference>
<keyword evidence="5" id="KW-0732">Signal</keyword>
<evidence type="ECO:0000256" key="5">
    <source>
        <dbReference type="ARBA" id="ARBA00022729"/>
    </source>
</evidence>
<accession>A0A7J7K913</accession>
<keyword evidence="9 13" id="KW-0472">Membrane</keyword>
<evidence type="ECO:0000256" key="1">
    <source>
        <dbReference type="ARBA" id="ARBA00004479"/>
    </source>
</evidence>
<dbReference type="InterPro" id="IPR001881">
    <property type="entry name" value="EGF-like_Ca-bd_dom"/>
</dbReference>
<feature type="transmembrane region" description="Helical" evidence="13">
    <location>
        <begin position="273"/>
        <end position="299"/>
    </location>
</feature>
<evidence type="ECO:0000256" key="2">
    <source>
        <dbReference type="ARBA" id="ARBA00022536"/>
    </source>
</evidence>
<dbReference type="Gene3D" id="2.10.25.10">
    <property type="entry name" value="Laminin"/>
    <property type="match status" value="2"/>
</dbReference>
<evidence type="ECO:0000313" key="16">
    <source>
        <dbReference type="Proteomes" id="UP000593567"/>
    </source>
</evidence>
<evidence type="ECO:0000256" key="8">
    <source>
        <dbReference type="ARBA" id="ARBA00022989"/>
    </source>
</evidence>
<dbReference type="FunFam" id="2.10.25.10:FF:000009">
    <property type="entry name" value="Low-density lipoprotein receptor isoform 1"/>
    <property type="match status" value="1"/>
</dbReference>
<dbReference type="Pfam" id="PF07645">
    <property type="entry name" value="EGF_CA"/>
    <property type="match status" value="1"/>
</dbReference>
<keyword evidence="11" id="KW-0675">Receptor</keyword>
<dbReference type="InterPro" id="IPR009030">
    <property type="entry name" value="Growth_fac_rcpt_cys_sf"/>
</dbReference>
<evidence type="ECO:0000256" key="12">
    <source>
        <dbReference type="ARBA" id="ARBA00023180"/>
    </source>
</evidence>
<evidence type="ECO:0000256" key="10">
    <source>
        <dbReference type="ARBA" id="ARBA00023157"/>
    </source>
</evidence>
<dbReference type="GO" id="GO:0005737">
    <property type="term" value="C:cytoplasm"/>
    <property type="evidence" value="ECO:0007669"/>
    <property type="project" value="TreeGrafter"/>
</dbReference>
<gene>
    <name evidence="15" type="ORF">EB796_006996</name>
</gene>
<evidence type="ECO:0000256" key="3">
    <source>
        <dbReference type="ARBA" id="ARBA00022583"/>
    </source>
</evidence>
<evidence type="ECO:0000256" key="13">
    <source>
        <dbReference type="SAM" id="Phobius"/>
    </source>
</evidence>
<keyword evidence="8 13" id="KW-1133">Transmembrane helix</keyword>
<dbReference type="InterPro" id="IPR051505">
    <property type="entry name" value="C-type_lectin_domain"/>
</dbReference>
<keyword evidence="16" id="KW-1185">Reference proteome</keyword>
<dbReference type="SMART" id="SM00181">
    <property type="entry name" value="EGF"/>
    <property type="match status" value="2"/>
</dbReference>
<dbReference type="SMART" id="SM00179">
    <property type="entry name" value="EGF_CA"/>
    <property type="match status" value="1"/>
</dbReference>
<keyword evidence="12" id="KW-0325">Glycoprotein</keyword>